<dbReference type="AlphaFoldDB" id="A0AAN7Z4L5"/>
<keyword evidence="2" id="KW-1185">Reference proteome</keyword>
<dbReference type="EMBL" id="JAWHQM010000004">
    <property type="protein sequence ID" value="KAK5626843.1"/>
    <property type="molecule type" value="Genomic_DNA"/>
</dbReference>
<comment type="caution">
    <text evidence="1">The sequence shown here is derived from an EMBL/GenBank/DDBJ whole genome shotgun (WGS) entry which is preliminary data.</text>
</comment>
<reference evidence="1 2" key="1">
    <citation type="submission" date="2023-10" db="EMBL/GenBank/DDBJ databases">
        <title>Draft genome sequence of Xylaria bambusicola isolate GMP-LS, the root and basal stem rot pathogen of sugarcane in Indonesia.</title>
        <authorList>
            <person name="Selvaraj P."/>
            <person name="Muralishankar V."/>
            <person name="Muruganantham S."/>
            <person name="Sp S."/>
            <person name="Haryani S."/>
            <person name="Lau K.J.X."/>
            <person name="Naqvi N.I."/>
        </authorList>
    </citation>
    <scope>NUCLEOTIDE SEQUENCE [LARGE SCALE GENOMIC DNA]</scope>
    <source>
        <strain evidence="1">GMP-LS</strain>
    </source>
</reference>
<protein>
    <submittedName>
        <fullName evidence="1">Uncharacterized protein</fullName>
    </submittedName>
</protein>
<evidence type="ECO:0000313" key="2">
    <source>
        <dbReference type="Proteomes" id="UP001305414"/>
    </source>
</evidence>
<name>A0AAN7Z4L5_9PEZI</name>
<accession>A0AAN7Z4L5</accession>
<evidence type="ECO:0000313" key="1">
    <source>
        <dbReference type="EMBL" id="KAK5626843.1"/>
    </source>
</evidence>
<organism evidence="1 2">
    <name type="scientific">Xylaria bambusicola</name>
    <dbReference type="NCBI Taxonomy" id="326684"/>
    <lineage>
        <taxon>Eukaryota</taxon>
        <taxon>Fungi</taxon>
        <taxon>Dikarya</taxon>
        <taxon>Ascomycota</taxon>
        <taxon>Pezizomycotina</taxon>
        <taxon>Sordariomycetes</taxon>
        <taxon>Xylariomycetidae</taxon>
        <taxon>Xylariales</taxon>
        <taxon>Xylariaceae</taxon>
        <taxon>Xylaria</taxon>
    </lineage>
</organism>
<sequence length="85" mass="9591">MPKNITVSPEKIPYPIFPAHVRGSLEGFRRRDLEPEEEDGCSKAITLGNISYHCGKDGHTPKPGGSRENICQGTLFRMDDFPNFW</sequence>
<dbReference type="Proteomes" id="UP001305414">
    <property type="component" value="Unassembled WGS sequence"/>
</dbReference>
<gene>
    <name evidence="1" type="ORF">RRF57_002558</name>
</gene>
<proteinExistence type="predicted"/>